<dbReference type="GeneTree" id="ENSGT00980000199049"/>
<reference evidence="2" key="3">
    <citation type="submission" date="2025-09" db="UniProtKB">
        <authorList>
            <consortium name="Ensembl"/>
        </authorList>
    </citation>
    <scope>IDENTIFICATION</scope>
</reference>
<evidence type="ECO:0000313" key="3">
    <source>
        <dbReference type="Proteomes" id="UP000472265"/>
    </source>
</evidence>
<dbReference type="Proteomes" id="UP000472265">
    <property type="component" value="Chromosome 23"/>
</dbReference>
<evidence type="ECO:0000256" key="1">
    <source>
        <dbReference type="SAM" id="MobiDB-lite"/>
    </source>
</evidence>
<proteinExistence type="predicted"/>
<dbReference type="Ensembl" id="ENSSAUT00010016129.1">
    <property type="protein sequence ID" value="ENSSAUP00010015207.1"/>
    <property type="gene ID" value="ENSSAUG00010007073.1"/>
</dbReference>
<evidence type="ECO:0000313" key="2">
    <source>
        <dbReference type="Ensembl" id="ENSSAUP00010015207.1"/>
    </source>
</evidence>
<name>A0A671UL85_SPAAU</name>
<protein>
    <submittedName>
        <fullName evidence="2">Uncharacterized protein</fullName>
    </submittedName>
</protein>
<reference evidence="2" key="2">
    <citation type="submission" date="2025-08" db="UniProtKB">
        <authorList>
            <consortium name="Ensembl"/>
        </authorList>
    </citation>
    <scope>IDENTIFICATION</scope>
</reference>
<sequence>MTYQQVYLEVIRVHMQLLGVQHAQFGIFGLDVVHVLHGPVQTVEDGCSVFCNQWVSDDGSGVVEVSKVTEIPLSPGVDDQTPEDTRKEVSLTGKDEENKSTLLSSQMPLIGRELGRSLLLIITTAIREGRICVAYLLSRGDRRNSSGLAVKPFNNAMLYEAPPEPAI</sequence>
<dbReference type="InParanoid" id="A0A671UL85"/>
<feature type="compositionally biased region" description="Basic and acidic residues" evidence="1">
    <location>
        <begin position="83"/>
        <end position="97"/>
    </location>
</feature>
<accession>A0A671UL85</accession>
<feature type="region of interest" description="Disordered" evidence="1">
    <location>
        <begin position="74"/>
        <end position="97"/>
    </location>
</feature>
<organism evidence="2 3">
    <name type="scientific">Sparus aurata</name>
    <name type="common">Gilthead sea bream</name>
    <dbReference type="NCBI Taxonomy" id="8175"/>
    <lineage>
        <taxon>Eukaryota</taxon>
        <taxon>Metazoa</taxon>
        <taxon>Chordata</taxon>
        <taxon>Craniata</taxon>
        <taxon>Vertebrata</taxon>
        <taxon>Euteleostomi</taxon>
        <taxon>Actinopterygii</taxon>
        <taxon>Neopterygii</taxon>
        <taxon>Teleostei</taxon>
        <taxon>Neoteleostei</taxon>
        <taxon>Acanthomorphata</taxon>
        <taxon>Eupercaria</taxon>
        <taxon>Spariformes</taxon>
        <taxon>Sparidae</taxon>
        <taxon>Sparus</taxon>
    </lineage>
</organism>
<dbReference type="AlphaFoldDB" id="A0A671UL85"/>
<reference evidence="2" key="1">
    <citation type="submission" date="2021-04" db="EMBL/GenBank/DDBJ databases">
        <authorList>
            <consortium name="Wellcome Sanger Institute Data Sharing"/>
        </authorList>
    </citation>
    <scope>NUCLEOTIDE SEQUENCE [LARGE SCALE GENOMIC DNA]</scope>
</reference>
<keyword evidence="3" id="KW-1185">Reference proteome</keyword>